<dbReference type="EMBL" id="CM003534">
    <property type="protein sequence ID" value="RCV35392.1"/>
    <property type="molecule type" value="Genomic_DNA"/>
</dbReference>
<reference evidence="8" key="3">
    <citation type="submission" date="2018-08" db="UniProtKB">
        <authorList>
            <consortium name="EnsemblPlants"/>
        </authorList>
    </citation>
    <scope>IDENTIFICATION</scope>
    <source>
        <strain evidence="8">Yugu1</strain>
    </source>
</reference>
<dbReference type="EnsemblPlants" id="KQK98908">
    <property type="protein sequence ID" value="KQK98908"/>
    <property type="gene ID" value="SETIT_012698mg"/>
</dbReference>
<feature type="region of interest" description="Disordered" evidence="5">
    <location>
        <begin position="77"/>
        <end position="119"/>
    </location>
</feature>
<proteinExistence type="inferred from homology"/>
<dbReference type="InterPro" id="IPR006121">
    <property type="entry name" value="HMA_dom"/>
</dbReference>
<dbReference type="PANTHER" id="PTHR45868:SF14">
    <property type="entry name" value="OS08G0205500 PROTEIN"/>
    <property type="match status" value="1"/>
</dbReference>
<feature type="region of interest" description="Disordered" evidence="5">
    <location>
        <begin position="142"/>
        <end position="179"/>
    </location>
</feature>
<evidence type="ECO:0000259" key="6">
    <source>
        <dbReference type="PROSITE" id="PS50846"/>
    </source>
</evidence>
<evidence type="ECO:0000256" key="5">
    <source>
        <dbReference type="SAM" id="MobiDB-lite"/>
    </source>
</evidence>
<dbReference type="PANTHER" id="PTHR45868">
    <property type="entry name" value="HEAVY METAL-ASSOCIATED ISOPRENYLATED PLANT PROTEIN 33-RELATED"/>
    <property type="match status" value="1"/>
</dbReference>
<comment type="similarity">
    <text evidence="4">Belongs to the HIPP family.</text>
</comment>
<dbReference type="eggNOG" id="KOG1603">
    <property type="taxonomic scope" value="Eukaryota"/>
</dbReference>
<dbReference type="OrthoDB" id="689350at2759"/>
<dbReference type="Pfam" id="PF00403">
    <property type="entry name" value="HMA"/>
    <property type="match status" value="1"/>
</dbReference>
<dbReference type="GO" id="GO:0046872">
    <property type="term" value="F:metal ion binding"/>
    <property type="evidence" value="ECO:0007669"/>
    <property type="project" value="UniProtKB-KW"/>
</dbReference>
<dbReference type="Gramene" id="KQK98908">
    <property type="protein sequence ID" value="KQK98908"/>
    <property type="gene ID" value="SETIT_012698mg"/>
</dbReference>
<evidence type="ECO:0000256" key="2">
    <source>
        <dbReference type="ARBA" id="ARBA00022723"/>
    </source>
</evidence>
<dbReference type="GeneID" id="101767943"/>
<evidence type="ECO:0000313" key="9">
    <source>
        <dbReference type="Proteomes" id="UP000004995"/>
    </source>
</evidence>
<dbReference type="EMBL" id="AGNK02004508">
    <property type="status" value="NOT_ANNOTATED_CDS"/>
    <property type="molecule type" value="Genomic_DNA"/>
</dbReference>
<dbReference type="HOGENOM" id="CLU_063559_1_0_1"/>
<keyword evidence="3" id="KW-0449">Lipoprotein</keyword>
<keyword evidence="9" id="KW-1185">Reference proteome</keyword>
<feature type="domain" description="HMA" evidence="6">
    <location>
        <begin position="7"/>
        <end position="70"/>
    </location>
</feature>
<evidence type="ECO:0000313" key="8">
    <source>
        <dbReference type="EnsemblPlants" id="KQK98908"/>
    </source>
</evidence>
<organism evidence="7">
    <name type="scientific">Setaria italica</name>
    <name type="common">Foxtail millet</name>
    <name type="synonym">Panicum italicum</name>
    <dbReference type="NCBI Taxonomy" id="4555"/>
    <lineage>
        <taxon>Eukaryota</taxon>
        <taxon>Viridiplantae</taxon>
        <taxon>Streptophyta</taxon>
        <taxon>Embryophyta</taxon>
        <taxon>Tracheophyta</taxon>
        <taxon>Spermatophyta</taxon>
        <taxon>Magnoliopsida</taxon>
        <taxon>Liliopsida</taxon>
        <taxon>Poales</taxon>
        <taxon>Poaceae</taxon>
        <taxon>PACMAD clade</taxon>
        <taxon>Panicoideae</taxon>
        <taxon>Panicodae</taxon>
        <taxon>Paniceae</taxon>
        <taxon>Cenchrinae</taxon>
        <taxon>Setaria</taxon>
    </lineage>
</organism>
<keyword evidence="1" id="KW-0488">Methylation</keyword>
<evidence type="ECO:0000256" key="1">
    <source>
        <dbReference type="ARBA" id="ARBA00022481"/>
    </source>
</evidence>
<evidence type="ECO:0000256" key="4">
    <source>
        <dbReference type="ARBA" id="ARBA00024045"/>
    </source>
</evidence>
<evidence type="ECO:0000313" key="7">
    <source>
        <dbReference type="EMBL" id="RCV35392.1"/>
    </source>
</evidence>
<dbReference type="SUPFAM" id="SSF55008">
    <property type="entry name" value="HMA, heavy metal-associated domain"/>
    <property type="match status" value="1"/>
</dbReference>
<dbReference type="InterPro" id="IPR036163">
    <property type="entry name" value="HMA_dom_sf"/>
</dbReference>
<name>K3YEN3_SETIT</name>
<protein>
    <recommendedName>
        <fullName evidence="6">HMA domain-containing protein</fullName>
    </recommendedName>
</protein>
<dbReference type="OMA" id="DENTMGC"/>
<gene>
    <name evidence="8" type="primary">LOC101767943</name>
    <name evidence="7" type="ORF">SETIT_7G236700v2</name>
</gene>
<feature type="compositionally biased region" description="Basic and acidic residues" evidence="5">
    <location>
        <begin position="79"/>
        <end position="113"/>
    </location>
</feature>
<dbReference type="PROSITE" id="PS50846">
    <property type="entry name" value="HMA_2"/>
    <property type="match status" value="1"/>
</dbReference>
<dbReference type="Gene3D" id="3.30.70.100">
    <property type="match status" value="1"/>
</dbReference>
<dbReference type="KEGG" id="sita:101767943"/>
<reference evidence="7 9" key="1">
    <citation type="journal article" date="2012" name="Nat. Biotechnol.">
        <title>Reference genome sequence of the model plant Setaria.</title>
        <authorList>
            <person name="Bennetzen J.L."/>
            <person name="Schmutz J."/>
            <person name="Wang H."/>
            <person name="Percifield R."/>
            <person name="Hawkins J."/>
            <person name="Pontaroli A.C."/>
            <person name="Estep M."/>
            <person name="Feng L."/>
            <person name="Vaughn J.N."/>
            <person name="Grimwood J."/>
            <person name="Jenkins J."/>
            <person name="Barry K."/>
            <person name="Lindquist E."/>
            <person name="Hellsten U."/>
            <person name="Deshpande S."/>
            <person name="Wang X."/>
            <person name="Wu X."/>
            <person name="Mitros T."/>
            <person name="Triplett J."/>
            <person name="Yang X."/>
            <person name="Ye C.Y."/>
            <person name="Mauro-Herrera M."/>
            <person name="Wang L."/>
            <person name="Li P."/>
            <person name="Sharma M."/>
            <person name="Sharma R."/>
            <person name="Ronald P.C."/>
            <person name="Panaud O."/>
            <person name="Kellogg E.A."/>
            <person name="Brutnell T.P."/>
            <person name="Doust A.N."/>
            <person name="Tuskan G.A."/>
            <person name="Rokhsar D."/>
            <person name="Devos K.M."/>
        </authorList>
    </citation>
    <scope>NUCLEOTIDE SEQUENCE [LARGE SCALE GENOMIC DNA]</scope>
    <source>
        <strain evidence="9">cv. Yugu1</strain>
        <strain evidence="7">Yugu1</strain>
    </source>
</reference>
<keyword evidence="2" id="KW-0479">Metal-binding</keyword>
<reference evidence="7" key="2">
    <citation type="submission" date="2015-07" db="EMBL/GenBank/DDBJ databases">
        <authorList>
            <person name="Noorani M."/>
        </authorList>
    </citation>
    <scope>NUCLEOTIDE SEQUENCE</scope>
    <source>
        <strain evidence="7">Yugu1</strain>
    </source>
</reference>
<dbReference type="STRING" id="4555.K3YEN3"/>
<keyword evidence="3" id="KW-0636">Prenylation</keyword>
<feature type="compositionally biased region" description="Basic and acidic residues" evidence="5">
    <location>
        <begin position="161"/>
        <end position="175"/>
    </location>
</feature>
<accession>K3YEN3</accession>
<dbReference type="AlphaFoldDB" id="K3YEN3"/>
<evidence type="ECO:0000256" key="3">
    <source>
        <dbReference type="ARBA" id="ARBA00023289"/>
    </source>
</evidence>
<dbReference type="RefSeq" id="XP_004978231.1">
    <property type="nucleotide sequence ID" value="XM_004978174.2"/>
</dbReference>
<dbReference type="Proteomes" id="UP000004995">
    <property type="component" value="Unassembled WGS sequence"/>
</dbReference>
<sequence length="276" mass="29464">MAREGELKRIDLKVNVSCCEGCRRKVMKAMSLKGVLRTEIQPSHDRVTVVGDVDAKVLVKKLSKVGKIVEVLPPASHSENCKRREEGVVKDSSDDRPAPEAEEKSGKGKDDGKGTGGDKAAAACEEGCKKCAHKAARACAAADGGSGDHHASGKAAASRDIGADARSGEGRRDADGSFSGKAALAPDHAAPAPQVQMQQHYHRAEPAMVVPVHVPAYYPPVAAPAPYYGGYYPMPPPPPMPMPMLMGAPRRQLRPQPSRFDEDYFNDDNTIGCRVM</sequence>